<dbReference type="Ensembl" id="ENSMMDT00005024594.1">
    <property type="protein sequence ID" value="ENSMMDP00005024075.1"/>
    <property type="gene ID" value="ENSMMDG00005011604.1"/>
</dbReference>
<accession>A0A667Y2E6</accession>
<feature type="region of interest" description="Disordered" evidence="5">
    <location>
        <begin position="1"/>
        <end position="24"/>
    </location>
</feature>
<evidence type="ECO:0000313" key="7">
    <source>
        <dbReference type="Ensembl" id="ENSMMDP00005024075.1"/>
    </source>
</evidence>
<keyword evidence="3 6" id="KW-1133">Transmembrane helix</keyword>
<dbReference type="PANTHER" id="PTHR16100">
    <property type="entry name" value="PHOSPHOINOSITIDE-INTERACTING PROTEIN FAMILY MEMBER"/>
    <property type="match status" value="1"/>
</dbReference>
<reference evidence="7" key="3">
    <citation type="submission" date="2025-09" db="UniProtKB">
        <authorList>
            <consortium name="Ensembl"/>
        </authorList>
    </citation>
    <scope>IDENTIFICATION</scope>
</reference>
<sequence length="140" mass="15242">MDMLSTANLSDMDPSSQEGEDAEASVPLNSVLDGASPRRESPSCCLFYYKPVLAIGIGALLFGSGTAVSLLYFTQVGHIPYLLGPLFLSVGLMFLVTGLVWIPIIKQSLEHKALSKEHTSTLHLQKKQKQNISIRDLPII</sequence>
<dbReference type="Pfam" id="PF15099">
    <property type="entry name" value="PIRT"/>
    <property type="match status" value="1"/>
</dbReference>
<evidence type="ECO:0000256" key="4">
    <source>
        <dbReference type="ARBA" id="ARBA00023136"/>
    </source>
</evidence>
<dbReference type="GO" id="GO:0005886">
    <property type="term" value="C:plasma membrane"/>
    <property type="evidence" value="ECO:0007669"/>
    <property type="project" value="TreeGrafter"/>
</dbReference>
<organism evidence="7 8">
    <name type="scientific">Myripristis murdjan</name>
    <name type="common">pinecone soldierfish</name>
    <dbReference type="NCBI Taxonomy" id="586833"/>
    <lineage>
        <taxon>Eukaryota</taxon>
        <taxon>Metazoa</taxon>
        <taxon>Chordata</taxon>
        <taxon>Craniata</taxon>
        <taxon>Vertebrata</taxon>
        <taxon>Euteleostomi</taxon>
        <taxon>Actinopterygii</taxon>
        <taxon>Neopterygii</taxon>
        <taxon>Teleostei</taxon>
        <taxon>Neoteleostei</taxon>
        <taxon>Acanthomorphata</taxon>
        <taxon>Holocentriformes</taxon>
        <taxon>Holocentridae</taxon>
        <taxon>Myripristis</taxon>
    </lineage>
</organism>
<dbReference type="GeneTree" id="ENSGT01030000234862"/>
<dbReference type="InterPro" id="IPR028068">
    <property type="entry name" value="PIRT"/>
</dbReference>
<evidence type="ECO:0000256" key="1">
    <source>
        <dbReference type="ARBA" id="ARBA00004141"/>
    </source>
</evidence>
<evidence type="ECO:0000256" key="2">
    <source>
        <dbReference type="ARBA" id="ARBA00022692"/>
    </source>
</evidence>
<feature type="transmembrane region" description="Helical" evidence="6">
    <location>
        <begin position="79"/>
        <end position="102"/>
    </location>
</feature>
<proteinExistence type="predicted"/>
<name>A0A667Y2E6_9TELE</name>
<feature type="transmembrane region" description="Helical" evidence="6">
    <location>
        <begin position="47"/>
        <end position="73"/>
    </location>
</feature>
<feature type="compositionally biased region" description="Polar residues" evidence="5">
    <location>
        <begin position="1"/>
        <end position="17"/>
    </location>
</feature>
<reference evidence="7" key="2">
    <citation type="submission" date="2025-08" db="UniProtKB">
        <authorList>
            <consortium name="Ensembl"/>
        </authorList>
    </citation>
    <scope>IDENTIFICATION</scope>
</reference>
<dbReference type="AlphaFoldDB" id="A0A667Y2E6"/>
<comment type="subcellular location">
    <subcellularLocation>
        <location evidence="1">Membrane</location>
        <topology evidence="1">Multi-pass membrane protein</topology>
    </subcellularLocation>
</comment>
<keyword evidence="2 6" id="KW-0812">Transmembrane</keyword>
<dbReference type="InParanoid" id="A0A667Y2E6"/>
<keyword evidence="4 6" id="KW-0472">Membrane</keyword>
<evidence type="ECO:0000256" key="5">
    <source>
        <dbReference type="SAM" id="MobiDB-lite"/>
    </source>
</evidence>
<evidence type="ECO:0000256" key="3">
    <source>
        <dbReference type="ARBA" id="ARBA00022989"/>
    </source>
</evidence>
<reference evidence="7" key="1">
    <citation type="submission" date="2019-06" db="EMBL/GenBank/DDBJ databases">
        <authorList>
            <consortium name="Wellcome Sanger Institute Data Sharing"/>
        </authorList>
    </citation>
    <scope>NUCLEOTIDE SEQUENCE [LARGE SCALE GENOMIC DNA]</scope>
</reference>
<evidence type="ECO:0000256" key="6">
    <source>
        <dbReference type="SAM" id="Phobius"/>
    </source>
</evidence>
<evidence type="ECO:0000313" key="8">
    <source>
        <dbReference type="Proteomes" id="UP000472263"/>
    </source>
</evidence>
<evidence type="ECO:0008006" key="9">
    <source>
        <dbReference type="Google" id="ProtNLM"/>
    </source>
</evidence>
<dbReference type="Proteomes" id="UP000472263">
    <property type="component" value="Chromosome 8"/>
</dbReference>
<protein>
    <recommendedName>
        <fullName evidence="9">Phosphoinositide interacting regulator of transient receptor potential channels</fullName>
    </recommendedName>
</protein>
<dbReference type="PANTHER" id="PTHR16100:SF3">
    <property type="match status" value="1"/>
</dbReference>
<keyword evidence="8" id="KW-1185">Reference proteome</keyword>